<dbReference type="PRINTS" id="PR00081">
    <property type="entry name" value="GDHRDH"/>
</dbReference>
<evidence type="ECO:0000313" key="5">
    <source>
        <dbReference type="EMBL" id="OAA49225.1"/>
    </source>
</evidence>
<keyword evidence="3" id="KW-0560">Oxidoreductase</keyword>
<organism evidence="5 6">
    <name type="scientific">Cordyceps fumosorosea (strain ARSEF 2679)</name>
    <name type="common">Isaria fumosorosea</name>
    <dbReference type="NCBI Taxonomy" id="1081104"/>
    <lineage>
        <taxon>Eukaryota</taxon>
        <taxon>Fungi</taxon>
        <taxon>Dikarya</taxon>
        <taxon>Ascomycota</taxon>
        <taxon>Pezizomycotina</taxon>
        <taxon>Sordariomycetes</taxon>
        <taxon>Hypocreomycetidae</taxon>
        <taxon>Hypocreales</taxon>
        <taxon>Cordycipitaceae</taxon>
        <taxon>Cordyceps</taxon>
    </lineage>
</organism>
<dbReference type="FunFam" id="3.40.50.720:FF:000084">
    <property type="entry name" value="Short-chain dehydrogenase reductase"/>
    <property type="match status" value="1"/>
</dbReference>
<gene>
    <name evidence="5" type="ORF">ISF_09437</name>
</gene>
<keyword evidence="2" id="KW-0521">NADP</keyword>
<feature type="compositionally biased region" description="Low complexity" evidence="4">
    <location>
        <begin position="29"/>
        <end position="44"/>
    </location>
</feature>
<dbReference type="PRINTS" id="PR00080">
    <property type="entry name" value="SDRFAMILY"/>
</dbReference>
<dbReference type="EMBL" id="AZHB01000049">
    <property type="protein sequence ID" value="OAA49225.1"/>
    <property type="molecule type" value="Genomic_DNA"/>
</dbReference>
<keyword evidence="6" id="KW-1185">Reference proteome</keyword>
<dbReference type="InterPro" id="IPR002347">
    <property type="entry name" value="SDR_fam"/>
</dbReference>
<dbReference type="CDD" id="cd12148">
    <property type="entry name" value="fungal_TF_MHR"/>
    <property type="match status" value="1"/>
</dbReference>
<dbReference type="GeneID" id="30025729"/>
<protein>
    <submittedName>
        <fullName evidence="5">Short chain dehydrogenase family protein</fullName>
    </submittedName>
</protein>
<evidence type="ECO:0000256" key="4">
    <source>
        <dbReference type="SAM" id="MobiDB-lite"/>
    </source>
</evidence>
<dbReference type="AlphaFoldDB" id="A0A167IMB0"/>
<feature type="compositionally biased region" description="Low complexity" evidence="4">
    <location>
        <begin position="435"/>
        <end position="452"/>
    </location>
</feature>
<name>A0A167IMB0_CORFA</name>
<dbReference type="InterPro" id="IPR036291">
    <property type="entry name" value="NAD(P)-bd_dom_sf"/>
</dbReference>
<evidence type="ECO:0000256" key="1">
    <source>
        <dbReference type="ARBA" id="ARBA00006484"/>
    </source>
</evidence>
<feature type="region of interest" description="Disordered" evidence="4">
    <location>
        <begin position="414"/>
        <end position="461"/>
    </location>
</feature>
<feature type="region of interest" description="Disordered" evidence="4">
    <location>
        <begin position="1"/>
        <end position="44"/>
    </location>
</feature>
<dbReference type="RefSeq" id="XP_018699783.1">
    <property type="nucleotide sequence ID" value="XM_018853039.1"/>
</dbReference>
<dbReference type="Proteomes" id="UP000076744">
    <property type="component" value="Unassembled WGS sequence"/>
</dbReference>
<reference evidence="5 6" key="1">
    <citation type="journal article" date="2016" name="Genome Biol. Evol.">
        <title>Divergent and convergent evolution of fungal pathogenicity.</title>
        <authorList>
            <person name="Shang Y."/>
            <person name="Xiao G."/>
            <person name="Zheng P."/>
            <person name="Cen K."/>
            <person name="Zhan S."/>
            <person name="Wang C."/>
        </authorList>
    </citation>
    <scope>NUCLEOTIDE SEQUENCE [LARGE SCALE GENOMIC DNA]</scope>
    <source>
        <strain evidence="5 6">ARSEF 2679</strain>
    </source>
</reference>
<comment type="caution">
    <text evidence="5">The sequence shown here is derived from an EMBL/GenBank/DDBJ whole genome shotgun (WGS) entry which is preliminary data.</text>
</comment>
<evidence type="ECO:0000256" key="2">
    <source>
        <dbReference type="ARBA" id="ARBA00022857"/>
    </source>
</evidence>
<proteinExistence type="inferred from homology"/>
<comment type="similarity">
    <text evidence="1">Belongs to the short-chain dehydrogenases/reductases (SDR) family.</text>
</comment>
<dbReference type="GO" id="GO:0016491">
    <property type="term" value="F:oxidoreductase activity"/>
    <property type="evidence" value="ECO:0007669"/>
    <property type="project" value="UniProtKB-KW"/>
</dbReference>
<accession>A0A167IMB0</accession>
<sequence>MPSALTKIRHSWTRVKSPSTPTTKESRVSSDSSSSTAPALASSATTQMLAPATTAPSNPLQQADEVQHQPLRGRVFAVTGGASGIGLATAKMLARRGAVVCVADVDPEALKTAAAWFQESHQQCDFERVDVSKRAQVDAWIAGVVARHGRLDGAANVAGVIGRCHGVATVAELEDEDWDSIIGVNLTGTMYCMRAQLRSVERGGSIVNVSSIHGLKGFARHAAYDASKHGIVGLTRAAALENGDREVRVNSVAPGAVYTPLMQKNWECSGRPADAPFDEPTAFRRQGTAEETASVICFLLGPESSFCNGDGSNPCEACLDRDADCVYLVPSRVSKADLRDEVARLQSASCDNEAILDTIASKDTSPAQLDNILRRLSGGQPRAQVASLVSNWPVAPSRLGTGFASLVPADSSWETPSSLAAATPPSDALPTELVSSQSSTSPPGLSGRGPSPNLAPPQDPAKATEFRANLGHCRSQLPQLLSTILARDCLLFCPISEPDLKRDFARDSATHCSAALVDSLLALGTLAAKDHAHLATALAAPGTAIDPDSLAQAFAHEAMFALDNGTGRPRRTADIQALGVLSLYYVSCYRLKQATEFAGDFYVAIAELWRADRSSETHASSRLDKIEHAGLYCAAVSLTRVLFLILDYHKTLDAYARSVGITPIQAVQDPEMPAVPWQVGVSDTPIIH</sequence>
<dbReference type="SUPFAM" id="SSF51735">
    <property type="entry name" value="NAD(P)-binding Rossmann-fold domains"/>
    <property type="match status" value="1"/>
</dbReference>
<dbReference type="Gene3D" id="3.40.50.720">
    <property type="entry name" value="NAD(P)-binding Rossmann-like Domain"/>
    <property type="match status" value="1"/>
</dbReference>
<dbReference type="Pfam" id="PF13561">
    <property type="entry name" value="adh_short_C2"/>
    <property type="match status" value="1"/>
</dbReference>
<dbReference type="OrthoDB" id="1669814at2759"/>
<dbReference type="PANTHER" id="PTHR24321:SF8">
    <property type="entry name" value="ESTRADIOL 17-BETA-DEHYDROGENASE 8-RELATED"/>
    <property type="match status" value="1"/>
</dbReference>
<dbReference type="PANTHER" id="PTHR24321">
    <property type="entry name" value="DEHYDROGENASES, SHORT CHAIN"/>
    <property type="match status" value="1"/>
</dbReference>
<evidence type="ECO:0000256" key="3">
    <source>
        <dbReference type="ARBA" id="ARBA00023002"/>
    </source>
</evidence>
<dbReference type="CDD" id="cd05233">
    <property type="entry name" value="SDR_c"/>
    <property type="match status" value="1"/>
</dbReference>
<evidence type="ECO:0000313" key="6">
    <source>
        <dbReference type="Proteomes" id="UP000076744"/>
    </source>
</evidence>
<dbReference type="STRING" id="1081104.A0A167IMB0"/>